<evidence type="ECO:0000256" key="3">
    <source>
        <dbReference type="PROSITE-ProRule" id="PRU00221"/>
    </source>
</evidence>
<feature type="repeat" description="WD" evidence="3">
    <location>
        <begin position="504"/>
        <end position="538"/>
    </location>
</feature>
<dbReference type="InterPro" id="IPR020472">
    <property type="entry name" value="WD40_PAC1"/>
</dbReference>
<dbReference type="OrthoDB" id="10264376at2759"/>
<dbReference type="AlphaFoldDB" id="A0EE69"/>
<dbReference type="FunFam" id="2.130.10.10:FF:003305">
    <property type="entry name" value="Uncharacterized protein"/>
    <property type="match status" value="1"/>
</dbReference>
<sequence length="629" mass="70447">MKQPSADILEMEHAIGYSGRIPRSVILHPNGVEFICIAGASLIITDLRDAHKQSFLQGHDDQITCLAVSNKGELVASGQKGDNSDVIIWDYHRKIQKYRLSEHDYEVVCVDFSHDDRLLFSSGNPMDKRIFIWDCQTGYIVGSVNHTPEPTTIARWGGFAKDIKGRDTPKYQFATSGNKQICLWKLDPKLGVFEKEIINTGNLVRDYICMEFSKNREEYLLLGTTSGDFCVFQMKNKFFSHQIVVAALGVMSIRFVDFTRFIVGAGNGTLAMYQITEDNKINQLHKTDLGGAVNSITVRVDGLESLISTDRGLIFRFNTNSFQKGLHSENHTGSILDMSYPPGVSDRFASASEDGTIRLWDISEYYVIAKCQANVNVVPLSLVYRDEVLLSGWADGKIRMFRSDNGQQIWQIDNAHKTGVTTLCISNNLKFFCSGGGEGDVRVWEMRTREMVSHLKEHTHKVTKVKLIANETQLLTSSRDRALLQWDLKTEKRISAHIQRMGGINSFDTVPNTSVVFSTGQDRKISLWDLNQSEVQRQFETSGNPKKGQKFILIQGDECYSICLSPNFKYAVTGGSNCSVKLWDLQTGQQISEGFGHSGPVNTVQFAPDGKQVISGAQDGVVIVWNVFI</sequence>
<dbReference type="PROSITE" id="PS50294">
    <property type="entry name" value="WD_REPEATS_REGION"/>
    <property type="match status" value="4"/>
</dbReference>
<dbReference type="Pfam" id="PF23409">
    <property type="entry name" value="Beta-prop_EML"/>
    <property type="match status" value="1"/>
</dbReference>
<dbReference type="InterPro" id="IPR036322">
    <property type="entry name" value="WD40_repeat_dom_sf"/>
</dbReference>
<dbReference type="OMA" id="RVWEMKS"/>
<dbReference type="Gene3D" id="2.130.10.10">
    <property type="entry name" value="YVTN repeat-like/Quinoprotein amine dehydrogenase"/>
    <property type="match status" value="4"/>
</dbReference>
<feature type="repeat" description="WD" evidence="3">
    <location>
        <begin position="455"/>
        <end position="496"/>
    </location>
</feature>
<protein>
    <recommendedName>
        <fullName evidence="8">Anaphase-promoting complex subunit 4 WD40 domain-containing protein</fullName>
    </recommendedName>
</protein>
<dbReference type="InterPro" id="IPR001680">
    <property type="entry name" value="WD40_rpt"/>
</dbReference>
<feature type="repeat" description="WD" evidence="3">
    <location>
        <begin position="594"/>
        <end position="629"/>
    </location>
</feature>
<dbReference type="InParanoid" id="A0EE69"/>
<dbReference type="InterPro" id="IPR024977">
    <property type="entry name" value="Apc4-like_WD40_dom"/>
</dbReference>
<dbReference type="eggNOG" id="KOG0266">
    <property type="taxonomic scope" value="Eukaryota"/>
</dbReference>
<dbReference type="InterPro" id="IPR050630">
    <property type="entry name" value="WD_repeat_EMAP"/>
</dbReference>
<dbReference type="PROSITE" id="PS00678">
    <property type="entry name" value="WD_REPEATS_1"/>
    <property type="match status" value="3"/>
</dbReference>
<dbReference type="STRING" id="5888.A0EE69"/>
<feature type="domain" description="Anaphase-promoting complex subunit 4-like WD40" evidence="4">
    <location>
        <begin position="393"/>
        <end position="466"/>
    </location>
</feature>
<dbReference type="SUPFAM" id="SSF50978">
    <property type="entry name" value="WD40 repeat-like"/>
    <property type="match status" value="2"/>
</dbReference>
<dbReference type="InterPro" id="IPR055439">
    <property type="entry name" value="Beta-prop_EML_1st"/>
</dbReference>
<keyword evidence="7" id="KW-1185">Reference proteome</keyword>
<dbReference type="KEGG" id="ptm:GSPATT00025930001"/>
<dbReference type="PANTHER" id="PTHR13720:SF39">
    <property type="entry name" value="F-BOX DOMAIN-CONTAINING PROTEIN"/>
    <property type="match status" value="1"/>
</dbReference>
<dbReference type="InterPro" id="IPR019775">
    <property type="entry name" value="WD40_repeat_CS"/>
</dbReference>
<dbReference type="SMART" id="SM00320">
    <property type="entry name" value="WD40"/>
    <property type="match status" value="9"/>
</dbReference>
<evidence type="ECO:0000313" key="7">
    <source>
        <dbReference type="Proteomes" id="UP000000600"/>
    </source>
</evidence>
<reference evidence="6 7" key="1">
    <citation type="journal article" date="2006" name="Nature">
        <title>Global trends of whole-genome duplications revealed by the ciliate Paramecium tetraurelia.</title>
        <authorList>
            <consortium name="Genoscope"/>
            <person name="Aury J.-M."/>
            <person name="Jaillon O."/>
            <person name="Duret L."/>
            <person name="Noel B."/>
            <person name="Jubin C."/>
            <person name="Porcel B.M."/>
            <person name="Segurens B."/>
            <person name="Daubin V."/>
            <person name="Anthouard V."/>
            <person name="Aiach N."/>
            <person name="Arnaiz O."/>
            <person name="Billaut A."/>
            <person name="Beisson J."/>
            <person name="Blanc I."/>
            <person name="Bouhouche K."/>
            <person name="Camara F."/>
            <person name="Duharcourt S."/>
            <person name="Guigo R."/>
            <person name="Gogendeau D."/>
            <person name="Katinka M."/>
            <person name="Keller A.-M."/>
            <person name="Kissmehl R."/>
            <person name="Klotz C."/>
            <person name="Koll F."/>
            <person name="Le Moue A."/>
            <person name="Lepere C."/>
            <person name="Malinsky S."/>
            <person name="Nowacki M."/>
            <person name="Nowak J.K."/>
            <person name="Plattner H."/>
            <person name="Poulain J."/>
            <person name="Ruiz F."/>
            <person name="Serrano V."/>
            <person name="Zagulski M."/>
            <person name="Dessen P."/>
            <person name="Betermier M."/>
            <person name="Weissenbach J."/>
            <person name="Scarpelli C."/>
            <person name="Schachter V."/>
            <person name="Sperling L."/>
            <person name="Meyer E."/>
            <person name="Cohen J."/>
            <person name="Wincker P."/>
        </authorList>
    </citation>
    <scope>NUCLEOTIDE SEQUENCE [LARGE SCALE GENOMIC DNA]</scope>
    <source>
        <strain evidence="6 7">Stock d4-2</strain>
    </source>
</reference>
<accession>A0EE69</accession>
<dbReference type="CDD" id="cd00200">
    <property type="entry name" value="WD40"/>
    <property type="match status" value="1"/>
</dbReference>
<evidence type="ECO:0000256" key="1">
    <source>
        <dbReference type="ARBA" id="ARBA00022574"/>
    </source>
</evidence>
<dbReference type="PROSITE" id="PS50082">
    <property type="entry name" value="WD_REPEATS_2"/>
    <property type="match status" value="6"/>
</dbReference>
<dbReference type="GO" id="GO:0005929">
    <property type="term" value="C:cilium"/>
    <property type="evidence" value="ECO:0007669"/>
    <property type="project" value="UniProtKB-ARBA"/>
</dbReference>
<dbReference type="Pfam" id="PF12894">
    <property type="entry name" value="ANAPC4_WD40"/>
    <property type="match status" value="1"/>
</dbReference>
<feature type="repeat" description="WD" evidence="3">
    <location>
        <begin position="561"/>
        <end position="593"/>
    </location>
</feature>
<evidence type="ECO:0000259" key="4">
    <source>
        <dbReference type="Pfam" id="PF12894"/>
    </source>
</evidence>
<feature type="repeat" description="WD" evidence="3">
    <location>
        <begin position="413"/>
        <end position="454"/>
    </location>
</feature>
<name>A0EE69_PARTE</name>
<dbReference type="PANTHER" id="PTHR13720">
    <property type="entry name" value="WD-40 REPEAT PROTEIN"/>
    <property type="match status" value="1"/>
</dbReference>
<organism evidence="6 7">
    <name type="scientific">Paramecium tetraurelia</name>
    <dbReference type="NCBI Taxonomy" id="5888"/>
    <lineage>
        <taxon>Eukaryota</taxon>
        <taxon>Sar</taxon>
        <taxon>Alveolata</taxon>
        <taxon>Ciliophora</taxon>
        <taxon>Intramacronucleata</taxon>
        <taxon>Oligohymenophorea</taxon>
        <taxon>Peniculida</taxon>
        <taxon>Parameciidae</taxon>
        <taxon>Paramecium</taxon>
    </lineage>
</organism>
<dbReference type="FunFam" id="2.130.10.10:FF:001546">
    <property type="entry name" value="Cilia and flagella associated protein 52"/>
    <property type="match status" value="1"/>
</dbReference>
<dbReference type="Proteomes" id="UP000000600">
    <property type="component" value="Unassembled WGS sequence"/>
</dbReference>
<dbReference type="FunFam" id="2.130.10.10:FF:002123">
    <property type="entry name" value="Elongator subunit"/>
    <property type="match status" value="1"/>
</dbReference>
<dbReference type="HOGENOM" id="CLU_009244_2_1_1"/>
<keyword evidence="1 3" id="KW-0853">WD repeat</keyword>
<proteinExistence type="predicted"/>
<dbReference type="RefSeq" id="XP_001460983.1">
    <property type="nucleotide sequence ID" value="XM_001460946.1"/>
</dbReference>
<dbReference type="InterPro" id="IPR015943">
    <property type="entry name" value="WD40/YVTN_repeat-like_dom_sf"/>
</dbReference>
<evidence type="ECO:0008006" key="8">
    <source>
        <dbReference type="Google" id="ProtNLM"/>
    </source>
</evidence>
<dbReference type="GeneID" id="5046768"/>
<dbReference type="PRINTS" id="PR00320">
    <property type="entry name" value="GPROTEINBRPT"/>
</dbReference>
<evidence type="ECO:0000259" key="5">
    <source>
        <dbReference type="Pfam" id="PF23409"/>
    </source>
</evidence>
<keyword evidence="2" id="KW-0677">Repeat</keyword>
<evidence type="ECO:0000313" key="6">
    <source>
        <dbReference type="EMBL" id="CAK93586.1"/>
    </source>
</evidence>
<evidence type="ECO:0000256" key="2">
    <source>
        <dbReference type="ARBA" id="ARBA00022737"/>
    </source>
</evidence>
<gene>
    <name evidence="6" type="ORF">GSPATT00025930001</name>
</gene>
<feature type="domain" description="EML-like first beta-propeller" evidence="5">
    <location>
        <begin position="52"/>
        <end position="315"/>
    </location>
</feature>
<dbReference type="Pfam" id="PF00400">
    <property type="entry name" value="WD40"/>
    <property type="match status" value="4"/>
</dbReference>
<feature type="repeat" description="WD" evidence="3">
    <location>
        <begin position="328"/>
        <end position="370"/>
    </location>
</feature>
<dbReference type="EMBL" id="CT868673">
    <property type="protein sequence ID" value="CAK93586.1"/>
    <property type="molecule type" value="Genomic_DNA"/>
</dbReference>